<dbReference type="PANTHER" id="PTHR43591:SF24">
    <property type="entry name" value="2-METHOXY-6-POLYPRENYL-1,4-BENZOQUINOL METHYLASE, MITOCHONDRIAL"/>
    <property type="match status" value="1"/>
</dbReference>
<dbReference type="RefSeq" id="WP_141191375.1">
    <property type="nucleotide sequence ID" value="NZ_JBHUMR010000014.1"/>
</dbReference>
<feature type="domain" description="Methyltransferase" evidence="1">
    <location>
        <begin position="42"/>
        <end position="134"/>
    </location>
</feature>
<dbReference type="Pfam" id="PF13649">
    <property type="entry name" value="Methyltransf_25"/>
    <property type="match status" value="1"/>
</dbReference>
<organism evidence="2 3">
    <name type="scientific">Terrilactibacillus laevilacticus</name>
    <dbReference type="NCBI Taxonomy" id="1380157"/>
    <lineage>
        <taxon>Bacteria</taxon>
        <taxon>Bacillati</taxon>
        <taxon>Bacillota</taxon>
        <taxon>Bacilli</taxon>
        <taxon>Bacillales</taxon>
        <taxon>Bacillaceae</taxon>
        <taxon>Terrilactibacillus</taxon>
    </lineage>
</organism>
<keyword evidence="3" id="KW-1185">Reference proteome</keyword>
<dbReference type="Proteomes" id="UP001597458">
    <property type="component" value="Unassembled WGS sequence"/>
</dbReference>
<dbReference type="EC" id="2.1.-.-" evidence="2"/>
<accession>A0ABW5PTN7</accession>
<dbReference type="CDD" id="cd02440">
    <property type="entry name" value="AdoMet_MTases"/>
    <property type="match status" value="1"/>
</dbReference>
<dbReference type="EMBL" id="JBHUMR010000014">
    <property type="protein sequence ID" value="MFD2618306.1"/>
    <property type="molecule type" value="Genomic_DNA"/>
</dbReference>
<name>A0ABW5PTN7_9BACI</name>
<dbReference type="InterPro" id="IPR029063">
    <property type="entry name" value="SAM-dependent_MTases_sf"/>
</dbReference>
<evidence type="ECO:0000259" key="1">
    <source>
        <dbReference type="Pfam" id="PF13649"/>
    </source>
</evidence>
<dbReference type="Gene3D" id="3.40.50.150">
    <property type="entry name" value="Vaccinia Virus protein VP39"/>
    <property type="match status" value="1"/>
</dbReference>
<comment type="caution">
    <text evidence="2">The sequence shown here is derived from an EMBL/GenBank/DDBJ whole genome shotgun (WGS) entry which is preliminary data.</text>
</comment>
<dbReference type="GO" id="GO:0032259">
    <property type="term" value="P:methylation"/>
    <property type="evidence" value="ECO:0007669"/>
    <property type="project" value="UniProtKB-KW"/>
</dbReference>
<dbReference type="PANTHER" id="PTHR43591">
    <property type="entry name" value="METHYLTRANSFERASE"/>
    <property type="match status" value="1"/>
</dbReference>
<evidence type="ECO:0000313" key="3">
    <source>
        <dbReference type="Proteomes" id="UP001597458"/>
    </source>
</evidence>
<sequence>MEEKTRYLDFLAKMGIGNAHPGGRALTEAILIKFPISMGEKVLDVGCGTGETSAYLVDKTTCDLTAIDLHPKMIEQAKARAKQLGDPYQVMQANAEALPFSDGSFHRIFSESVTAFTHIPKALKEYYRVLSPQGSITAIEMTTEQKLNPIEIEDIKSLYGVSQVLTEREWCEYFYKENFSVVTGYKEEDFFKSGQRLNYDVPLKFTSDLDQETLEIWIHHLEMMDKYRDILSYRVYQVIK</sequence>
<dbReference type="SUPFAM" id="SSF53335">
    <property type="entry name" value="S-adenosyl-L-methionine-dependent methyltransferases"/>
    <property type="match status" value="1"/>
</dbReference>
<reference evidence="3" key="1">
    <citation type="journal article" date="2019" name="Int. J. Syst. Evol. Microbiol.">
        <title>The Global Catalogue of Microorganisms (GCM) 10K type strain sequencing project: providing services to taxonomists for standard genome sequencing and annotation.</title>
        <authorList>
            <consortium name="The Broad Institute Genomics Platform"/>
            <consortium name="The Broad Institute Genome Sequencing Center for Infectious Disease"/>
            <person name="Wu L."/>
            <person name="Ma J."/>
        </authorList>
    </citation>
    <scope>NUCLEOTIDE SEQUENCE [LARGE SCALE GENOMIC DNA]</scope>
    <source>
        <strain evidence="3">TISTR 2241</strain>
    </source>
</reference>
<proteinExistence type="predicted"/>
<gene>
    <name evidence="2" type="ORF">ACFSTF_13430</name>
</gene>
<dbReference type="GO" id="GO:0008168">
    <property type="term" value="F:methyltransferase activity"/>
    <property type="evidence" value="ECO:0007669"/>
    <property type="project" value="UniProtKB-KW"/>
</dbReference>
<protein>
    <submittedName>
        <fullName evidence="2">Class I SAM-dependent methyltransferase</fullName>
        <ecNumber evidence="2">2.1.-.-</ecNumber>
    </submittedName>
</protein>
<dbReference type="InterPro" id="IPR041698">
    <property type="entry name" value="Methyltransf_25"/>
</dbReference>
<keyword evidence="2" id="KW-0489">Methyltransferase</keyword>
<evidence type="ECO:0000313" key="2">
    <source>
        <dbReference type="EMBL" id="MFD2618306.1"/>
    </source>
</evidence>
<keyword evidence="2" id="KW-0808">Transferase</keyword>